<keyword evidence="7" id="KW-1133">Transmembrane helix</keyword>
<comment type="subcellular location">
    <subcellularLocation>
        <location evidence="1">Membrane</location>
    </subcellularLocation>
</comment>
<keyword evidence="6" id="KW-0325">Glycoprotein</keyword>
<accession>A0A067C6E9</accession>
<dbReference type="InterPro" id="IPR032675">
    <property type="entry name" value="LRR_dom_sf"/>
</dbReference>
<feature type="domain" description="Protein kinase" evidence="8">
    <location>
        <begin position="286"/>
        <end position="544"/>
    </location>
</feature>
<dbReference type="PANTHER" id="PTHR45974">
    <property type="entry name" value="RECEPTOR-LIKE PROTEIN 55"/>
    <property type="match status" value="1"/>
</dbReference>
<gene>
    <name evidence="9" type="ORF">SPRG_08428</name>
</gene>
<dbReference type="STRING" id="695850.A0A067C6E9"/>
<keyword evidence="2" id="KW-0433">Leucine-rich repeat</keyword>
<dbReference type="GO" id="GO:0016020">
    <property type="term" value="C:membrane"/>
    <property type="evidence" value="ECO:0007669"/>
    <property type="project" value="UniProtKB-SubCell"/>
</dbReference>
<dbReference type="RefSeq" id="XP_012203052.1">
    <property type="nucleotide sequence ID" value="XM_012347662.1"/>
</dbReference>
<dbReference type="KEGG" id="spar:SPRG_08428"/>
<dbReference type="EMBL" id="KK583225">
    <property type="protein sequence ID" value="KDO26354.1"/>
    <property type="molecule type" value="Genomic_DNA"/>
</dbReference>
<dbReference type="GO" id="GO:0004672">
    <property type="term" value="F:protein kinase activity"/>
    <property type="evidence" value="ECO:0007669"/>
    <property type="project" value="InterPro"/>
</dbReference>
<evidence type="ECO:0000256" key="5">
    <source>
        <dbReference type="ARBA" id="ARBA00023136"/>
    </source>
</evidence>
<dbReference type="InterPro" id="IPR001611">
    <property type="entry name" value="Leu-rich_rpt"/>
</dbReference>
<keyword evidence="10" id="KW-1185">Reference proteome</keyword>
<keyword evidence="3" id="KW-0732">Signal</keyword>
<dbReference type="InterPro" id="IPR000719">
    <property type="entry name" value="Prot_kinase_dom"/>
</dbReference>
<dbReference type="OMA" id="ELAMACY"/>
<evidence type="ECO:0000256" key="2">
    <source>
        <dbReference type="ARBA" id="ARBA00022614"/>
    </source>
</evidence>
<dbReference type="VEuPathDB" id="FungiDB:SPRG_08428"/>
<dbReference type="GO" id="GO:0005524">
    <property type="term" value="F:ATP binding"/>
    <property type="evidence" value="ECO:0007669"/>
    <property type="project" value="InterPro"/>
</dbReference>
<protein>
    <submittedName>
        <fullName evidence="9">TKL protein kinase</fullName>
    </submittedName>
</protein>
<name>A0A067C6E9_SAPPC</name>
<evidence type="ECO:0000256" key="3">
    <source>
        <dbReference type="ARBA" id="ARBA00022729"/>
    </source>
</evidence>
<dbReference type="OrthoDB" id="75710at2759"/>
<evidence type="ECO:0000259" key="8">
    <source>
        <dbReference type="PROSITE" id="PS50011"/>
    </source>
</evidence>
<evidence type="ECO:0000313" key="10">
    <source>
        <dbReference type="Proteomes" id="UP000030745"/>
    </source>
</evidence>
<feature type="transmembrane region" description="Helical" evidence="7">
    <location>
        <begin position="234"/>
        <end position="256"/>
    </location>
</feature>
<proteinExistence type="predicted"/>
<keyword evidence="9" id="KW-0808">Transferase</keyword>
<dbReference type="Gene3D" id="3.80.10.10">
    <property type="entry name" value="Ribonuclease Inhibitor"/>
    <property type="match status" value="1"/>
</dbReference>
<dbReference type="SUPFAM" id="SSF52058">
    <property type="entry name" value="L domain-like"/>
    <property type="match status" value="1"/>
</dbReference>
<dbReference type="PROSITE" id="PS50011">
    <property type="entry name" value="PROTEIN_KINASE_DOM"/>
    <property type="match status" value="1"/>
</dbReference>
<evidence type="ECO:0000256" key="6">
    <source>
        <dbReference type="ARBA" id="ARBA00023180"/>
    </source>
</evidence>
<dbReference type="Pfam" id="PF07714">
    <property type="entry name" value="PK_Tyr_Ser-Thr"/>
    <property type="match status" value="1"/>
</dbReference>
<dbReference type="InterPro" id="IPR001245">
    <property type="entry name" value="Ser-Thr/Tyr_kinase_cat_dom"/>
</dbReference>
<evidence type="ECO:0000256" key="4">
    <source>
        <dbReference type="ARBA" id="ARBA00022737"/>
    </source>
</evidence>
<evidence type="ECO:0000256" key="7">
    <source>
        <dbReference type="SAM" id="Phobius"/>
    </source>
</evidence>
<dbReference type="Proteomes" id="UP000030745">
    <property type="component" value="Unassembled WGS sequence"/>
</dbReference>
<dbReference type="CDD" id="cd00180">
    <property type="entry name" value="PKc"/>
    <property type="match status" value="1"/>
</dbReference>
<dbReference type="InterPro" id="IPR011009">
    <property type="entry name" value="Kinase-like_dom_sf"/>
</dbReference>
<evidence type="ECO:0000256" key="1">
    <source>
        <dbReference type="ARBA" id="ARBA00004370"/>
    </source>
</evidence>
<dbReference type="SUPFAM" id="SSF56112">
    <property type="entry name" value="Protein kinase-like (PK-like)"/>
    <property type="match status" value="1"/>
</dbReference>
<feature type="transmembrane region" description="Helical" evidence="7">
    <location>
        <begin position="7"/>
        <end position="27"/>
    </location>
</feature>
<keyword evidence="9" id="KW-0418">Kinase</keyword>
<dbReference type="GeneID" id="24130647"/>
<dbReference type="PROSITE" id="PS51450">
    <property type="entry name" value="LRR"/>
    <property type="match status" value="2"/>
</dbReference>
<dbReference type="PANTHER" id="PTHR45974:SF266">
    <property type="entry name" value="LEUCINE-RICH REPEAT RECEPTOR PROTEIN KINASE HPCA1"/>
    <property type="match status" value="1"/>
</dbReference>
<sequence>MRGQAPVVMALAQYVIVVVSAGASLYGSCPWNASQPCVISGNENSTVLLTVNENTLLARSLLISDVMSLPPTATNVDLSVNHIADMSALRAPALTALNVSSNKLGSLATLRQLVGLRSMDLSANLVSSLAFVTSFNNLTLLSLRNNLITSINNPTFPASLVSLDLSGNPISIFDVTLDTYTQLSAMPHLVLGANIPLNKMCFGVTKLLQNRTTVCITDALPPDNESSGVPPGSLYSKIILIFGGFAFLAVLYMYLLKHLFNRPSMRDSIVTCASSAYSMMEDLPTEYCPPLAGDATFTCPLRAPEIARFKLERAHVKKLRLQATIDGQVLYLGAHVQTKVCIKVAADTAAVTATVHEVVLLSAIDHPHIVRLVGFVASPRLVEMTIVLEYTQLGSLERVLKRTSPLEPLVTLRIVQDVAIAVAYLHQLDPPIVHNALTPNHILLAANWDVKLSGFAFGHRAGASPVLQSVHEDAAPEVHAGAPATPASDVYQLGRLMNRLGLDAPALLASCTASDPTHRIDASAVASWLQELLTTSETIVAAVE</sequence>
<dbReference type="Gene3D" id="1.10.510.10">
    <property type="entry name" value="Transferase(Phosphotransferase) domain 1"/>
    <property type="match status" value="1"/>
</dbReference>
<keyword evidence="4" id="KW-0677">Repeat</keyword>
<reference evidence="9 10" key="1">
    <citation type="journal article" date="2013" name="PLoS Genet.">
        <title>Distinctive expansion of potential virulence genes in the genome of the oomycete fish pathogen Saprolegnia parasitica.</title>
        <authorList>
            <person name="Jiang R.H."/>
            <person name="de Bruijn I."/>
            <person name="Haas B.J."/>
            <person name="Belmonte R."/>
            <person name="Lobach L."/>
            <person name="Christie J."/>
            <person name="van den Ackerveken G."/>
            <person name="Bottin A."/>
            <person name="Bulone V."/>
            <person name="Diaz-Moreno S.M."/>
            <person name="Dumas B."/>
            <person name="Fan L."/>
            <person name="Gaulin E."/>
            <person name="Govers F."/>
            <person name="Grenville-Briggs L.J."/>
            <person name="Horner N.R."/>
            <person name="Levin J.Z."/>
            <person name="Mammella M."/>
            <person name="Meijer H.J."/>
            <person name="Morris P."/>
            <person name="Nusbaum C."/>
            <person name="Oome S."/>
            <person name="Phillips A.J."/>
            <person name="van Rooyen D."/>
            <person name="Rzeszutek E."/>
            <person name="Saraiva M."/>
            <person name="Secombes C.J."/>
            <person name="Seidl M.F."/>
            <person name="Snel B."/>
            <person name="Stassen J.H."/>
            <person name="Sykes S."/>
            <person name="Tripathy S."/>
            <person name="van den Berg H."/>
            <person name="Vega-Arreguin J.C."/>
            <person name="Wawra S."/>
            <person name="Young S.K."/>
            <person name="Zeng Q."/>
            <person name="Dieguez-Uribeondo J."/>
            <person name="Russ C."/>
            <person name="Tyler B.M."/>
            <person name="van West P."/>
        </authorList>
    </citation>
    <scope>NUCLEOTIDE SEQUENCE [LARGE SCALE GENOMIC DNA]</scope>
    <source>
        <strain evidence="9 10">CBS 223.65</strain>
    </source>
</reference>
<keyword evidence="5 7" id="KW-0472">Membrane</keyword>
<keyword evidence="7" id="KW-0812">Transmembrane</keyword>
<organism evidence="9 10">
    <name type="scientific">Saprolegnia parasitica (strain CBS 223.65)</name>
    <dbReference type="NCBI Taxonomy" id="695850"/>
    <lineage>
        <taxon>Eukaryota</taxon>
        <taxon>Sar</taxon>
        <taxon>Stramenopiles</taxon>
        <taxon>Oomycota</taxon>
        <taxon>Saprolegniomycetes</taxon>
        <taxon>Saprolegniales</taxon>
        <taxon>Saprolegniaceae</taxon>
        <taxon>Saprolegnia</taxon>
    </lineage>
</organism>
<dbReference type="AlphaFoldDB" id="A0A067C6E9"/>
<evidence type="ECO:0000313" key="9">
    <source>
        <dbReference type="EMBL" id="KDO26354.1"/>
    </source>
</evidence>